<name>A0A8J3ISZ0_9CHLR</name>
<dbReference type="Proteomes" id="UP000597444">
    <property type="component" value="Unassembled WGS sequence"/>
</dbReference>
<evidence type="ECO:0000313" key="3">
    <source>
        <dbReference type="EMBL" id="GHO98023.1"/>
    </source>
</evidence>
<dbReference type="AlphaFoldDB" id="A0A8J3ISZ0"/>
<proteinExistence type="predicted"/>
<dbReference type="RefSeq" id="WP_220208791.1">
    <property type="nucleotide sequence ID" value="NZ_BNJK01000002.1"/>
</dbReference>
<keyword evidence="1" id="KW-1133">Transmembrane helix</keyword>
<feature type="transmembrane region" description="Helical" evidence="1">
    <location>
        <begin position="793"/>
        <end position="815"/>
    </location>
</feature>
<comment type="caution">
    <text evidence="3">The sequence shown here is derived from an EMBL/GenBank/DDBJ whole genome shotgun (WGS) entry which is preliminary data.</text>
</comment>
<feature type="domain" description="NACHT" evidence="2">
    <location>
        <begin position="110"/>
        <end position="199"/>
    </location>
</feature>
<keyword evidence="1" id="KW-0472">Membrane</keyword>
<sequence>MNEKPRVSQEAHGSYIAQATGGATATINVYAAPPSKEDQNRRRFLERLHTRYRDLLSGSLHGAVRMTLELEGDPDAVLPPVQLFYETDRQPLHLLPPHTPLRHLYDDAGHELLLLGAAGSGKSTLLLELALDLVGTAEQDQSQLLPVIIPLSSWARKRQPLQQWLGEQVALLYDIALPLSRHWVQQEHLLPLLDGLDEMEEESRTACIAAINAYHHEHLHPLVVASRKAEYEAAVANTPLALHSAVVVQPLSTEQVDAYLIECGESVATLRTALRANPVLQEVVTTPLMLSILILSFQGKTVDDLPIMDSLSEQQRQIFATYVQRMVQRKGTLAHSSPLDLACWLRWLARQMHKHDQTIFYLEHLQPDWLPLRQYRRYVWLAVRLPGILLGICAGAAVFLLAKPTVLPVPEAIEYAIIGGLLGGLLSTVDTETGVSLPQTQISPRQNSRRRFGRCLAIGIITGLLSGLSWGAWLSPQYTLSDWLRDGCSYGVTFGLSGFLLSVWLPLSPFKHASPLHEAAWSWKRPINLLQTVHGRRVLLIATLVGAGFGLSYGLDYGLDAGLSSGLGNGLSIGLSYGLGYGLSVGWSFGLIGLLLSLALQEQTAGIRLTEHLQWTGESLVRSLLSLKHGMQALLLACIITVIGLATGLSEILGVGPDNKLVFDLSNGLSLGLTNGLPTALSTGLIYWILLGLFQGIERSRIEDRSRQLPNQGIYRSLRNSLIMGLISCGIIMIIVIATLVALLPLSTILDTALYGGLNSAWNVALIYWQTYNPGSTALSSMLGYALTDGLSAVWPLGVSGGLLVWAVSGGLATLRHYIIRLLLARSHLFPWDAPRFLEEATARILLRRVGGGYSFPHRLLLDYFVDLPDK</sequence>
<feature type="transmembrane region" description="Helical" evidence="1">
    <location>
        <begin position="633"/>
        <end position="656"/>
    </location>
</feature>
<dbReference type="PROSITE" id="PS50837">
    <property type="entry name" value="NACHT"/>
    <property type="match status" value="1"/>
</dbReference>
<dbReference type="InterPro" id="IPR027417">
    <property type="entry name" value="P-loop_NTPase"/>
</dbReference>
<feature type="transmembrane region" description="Helical" evidence="1">
    <location>
        <begin position="676"/>
        <end position="697"/>
    </location>
</feature>
<protein>
    <recommendedName>
        <fullName evidence="2">NACHT domain-containing protein</fullName>
    </recommendedName>
</protein>
<accession>A0A8J3ISZ0</accession>
<dbReference type="EMBL" id="BNJK01000002">
    <property type="protein sequence ID" value="GHO98023.1"/>
    <property type="molecule type" value="Genomic_DNA"/>
</dbReference>
<dbReference type="InterPro" id="IPR007111">
    <property type="entry name" value="NACHT_NTPase"/>
</dbReference>
<gene>
    <name evidence="3" type="ORF">KSF_080710</name>
</gene>
<dbReference type="Gene3D" id="3.40.50.300">
    <property type="entry name" value="P-loop containing nucleotide triphosphate hydrolases"/>
    <property type="match status" value="1"/>
</dbReference>
<feature type="transmembrane region" description="Helical" evidence="1">
    <location>
        <begin position="452"/>
        <end position="470"/>
    </location>
</feature>
<keyword evidence="4" id="KW-1185">Reference proteome</keyword>
<feature type="transmembrane region" description="Helical" evidence="1">
    <location>
        <begin position="575"/>
        <end position="600"/>
    </location>
</feature>
<feature type="transmembrane region" description="Helical" evidence="1">
    <location>
        <begin position="378"/>
        <end position="400"/>
    </location>
</feature>
<feature type="transmembrane region" description="Helical" evidence="1">
    <location>
        <begin position="490"/>
        <end position="507"/>
    </location>
</feature>
<feature type="transmembrane region" description="Helical" evidence="1">
    <location>
        <begin position="718"/>
        <end position="744"/>
    </location>
</feature>
<evidence type="ECO:0000256" key="1">
    <source>
        <dbReference type="SAM" id="Phobius"/>
    </source>
</evidence>
<feature type="transmembrane region" description="Helical" evidence="1">
    <location>
        <begin position="412"/>
        <end position="431"/>
    </location>
</feature>
<feature type="transmembrane region" description="Helical" evidence="1">
    <location>
        <begin position="538"/>
        <end position="555"/>
    </location>
</feature>
<evidence type="ECO:0000313" key="4">
    <source>
        <dbReference type="Proteomes" id="UP000597444"/>
    </source>
</evidence>
<keyword evidence="1" id="KW-0812">Transmembrane</keyword>
<dbReference type="Pfam" id="PF05729">
    <property type="entry name" value="NACHT"/>
    <property type="match status" value="1"/>
</dbReference>
<organism evidence="3 4">
    <name type="scientific">Reticulibacter mediterranei</name>
    <dbReference type="NCBI Taxonomy" id="2778369"/>
    <lineage>
        <taxon>Bacteria</taxon>
        <taxon>Bacillati</taxon>
        <taxon>Chloroflexota</taxon>
        <taxon>Ktedonobacteria</taxon>
        <taxon>Ktedonobacterales</taxon>
        <taxon>Reticulibacteraceae</taxon>
        <taxon>Reticulibacter</taxon>
    </lineage>
</organism>
<reference evidence="3" key="1">
    <citation type="submission" date="2020-10" db="EMBL/GenBank/DDBJ databases">
        <title>Taxonomic study of unclassified bacteria belonging to the class Ktedonobacteria.</title>
        <authorList>
            <person name="Yabe S."/>
            <person name="Wang C.M."/>
            <person name="Zheng Y."/>
            <person name="Sakai Y."/>
            <person name="Cavaletti L."/>
            <person name="Monciardini P."/>
            <person name="Donadio S."/>
        </authorList>
    </citation>
    <scope>NUCLEOTIDE SEQUENCE</scope>
    <source>
        <strain evidence="3">ID150040</strain>
    </source>
</reference>
<evidence type="ECO:0000259" key="2">
    <source>
        <dbReference type="PROSITE" id="PS50837"/>
    </source>
</evidence>